<dbReference type="PROSITE" id="PS00583">
    <property type="entry name" value="PFKB_KINASES_1"/>
    <property type="match status" value="1"/>
</dbReference>
<comment type="similarity">
    <text evidence="1">Belongs to the carbohydrate kinase PfkB family.</text>
</comment>
<evidence type="ECO:0000256" key="5">
    <source>
        <dbReference type="ARBA" id="ARBA00022840"/>
    </source>
</evidence>
<accession>A0A2N7UHJ4</accession>
<dbReference type="AlphaFoldDB" id="A0A2N7UHJ4"/>
<evidence type="ECO:0000313" key="8">
    <source>
        <dbReference type="Proteomes" id="UP000235547"/>
    </source>
</evidence>
<dbReference type="PANTHER" id="PTHR43085">
    <property type="entry name" value="HEXOKINASE FAMILY MEMBER"/>
    <property type="match status" value="1"/>
</dbReference>
<feature type="domain" description="Carbohydrate kinase PfkB" evidence="6">
    <location>
        <begin position="4"/>
        <end position="321"/>
    </location>
</feature>
<dbReference type="PANTHER" id="PTHR43085:SF1">
    <property type="entry name" value="PSEUDOURIDINE KINASE-RELATED"/>
    <property type="match status" value="1"/>
</dbReference>
<comment type="caution">
    <text evidence="7">The sequence shown here is derived from an EMBL/GenBank/DDBJ whole genome shotgun (WGS) entry which is preliminary data.</text>
</comment>
<dbReference type="InterPro" id="IPR029056">
    <property type="entry name" value="Ribokinase-like"/>
</dbReference>
<dbReference type="CDD" id="cd01167">
    <property type="entry name" value="bac_FRK"/>
    <property type="match status" value="1"/>
</dbReference>
<dbReference type="GO" id="GO:0005524">
    <property type="term" value="F:ATP binding"/>
    <property type="evidence" value="ECO:0007669"/>
    <property type="project" value="UniProtKB-KW"/>
</dbReference>
<dbReference type="OrthoDB" id="9779730at2"/>
<dbReference type="Proteomes" id="UP000235547">
    <property type="component" value="Unassembled WGS sequence"/>
</dbReference>
<name>A0A2N7UHJ4_9GAMM</name>
<dbReference type="Pfam" id="PF00294">
    <property type="entry name" value="PfkB"/>
    <property type="match status" value="1"/>
</dbReference>
<evidence type="ECO:0000256" key="4">
    <source>
        <dbReference type="ARBA" id="ARBA00022777"/>
    </source>
</evidence>
<dbReference type="InterPro" id="IPR011611">
    <property type="entry name" value="PfkB_dom"/>
</dbReference>
<reference evidence="7 8" key="1">
    <citation type="submission" date="2018-01" db="EMBL/GenBank/DDBJ databases">
        <title>Halomonas endophytica sp. nov., isolated from storage liquid in the stems of Populus euphratica.</title>
        <authorList>
            <person name="Chen C."/>
        </authorList>
    </citation>
    <scope>NUCLEOTIDE SEQUENCE [LARGE SCALE GENOMIC DNA]</scope>
    <source>
        <strain evidence="7 8">BZ-SZ-XJ27</strain>
    </source>
</reference>
<dbReference type="InterPro" id="IPR002173">
    <property type="entry name" value="Carboh/pur_kinase_PfkB_CS"/>
</dbReference>
<dbReference type="EMBL" id="PNRG01000023">
    <property type="protein sequence ID" value="PMR79892.1"/>
    <property type="molecule type" value="Genomic_DNA"/>
</dbReference>
<dbReference type="SUPFAM" id="SSF53613">
    <property type="entry name" value="Ribokinase-like"/>
    <property type="match status" value="1"/>
</dbReference>
<dbReference type="RefSeq" id="WP_102588283.1">
    <property type="nucleotide sequence ID" value="NZ_BNAE01000003.1"/>
</dbReference>
<protein>
    <submittedName>
        <fullName evidence="7">Carbohydrate kinase</fullName>
    </submittedName>
</protein>
<evidence type="ECO:0000256" key="3">
    <source>
        <dbReference type="ARBA" id="ARBA00022741"/>
    </source>
</evidence>
<gene>
    <name evidence="7" type="ORF">C1H70_10475</name>
</gene>
<organism evidence="7 8">
    <name type="scientific">Halomonas urumqiensis</name>
    <dbReference type="NCBI Taxonomy" id="1684789"/>
    <lineage>
        <taxon>Bacteria</taxon>
        <taxon>Pseudomonadati</taxon>
        <taxon>Pseudomonadota</taxon>
        <taxon>Gammaproteobacteria</taxon>
        <taxon>Oceanospirillales</taxon>
        <taxon>Halomonadaceae</taxon>
        <taxon>Halomonas</taxon>
    </lineage>
</organism>
<dbReference type="PROSITE" id="PS00584">
    <property type="entry name" value="PFKB_KINASES_2"/>
    <property type="match status" value="1"/>
</dbReference>
<proteinExistence type="inferred from homology"/>
<dbReference type="Gene3D" id="3.40.1190.20">
    <property type="match status" value="1"/>
</dbReference>
<keyword evidence="3" id="KW-0547">Nucleotide-binding</keyword>
<evidence type="ECO:0000313" key="7">
    <source>
        <dbReference type="EMBL" id="PMR79892.1"/>
    </source>
</evidence>
<keyword evidence="8" id="KW-1185">Reference proteome</keyword>
<keyword evidence="4 7" id="KW-0418">Kinase</keyword>
<keyword evidence="5" id="KW-0067">ATP-binding</keyword>
<evidence type="ECO:0000256" key="2">
    <source>
        <dbReference type="ARBA" id="ARBA00022679"/>
    </source>
</evidence>
<dbReference type="InterPro" id="IPR050306">
    <property type="entry name" value="PfkB_Carbo_kinase"/>
</dbReference>
<evidence type="ECO:0000256" key="1">
    <source>
        <dbReference type="ARBA" id="ARBA00010688"/>
    </source>
</evidence>
<evidence type="ECO:0000259" key="6">
    <source>
        <dbReference type="Pfam" id="PF00294"/>
    </source>
</evidence>
<keyword evidence="2" id="KW-0808">Transferase</keyword>
<dbReference type="GO" id="GO:0016301">
    <property type="term" value="F:kinase activity"/>
    <property type="evidence" value="ECO:0007669"/>
    <property type="project" value="UniProtKB-KW"/>
</dbReference>
<sequence length="329" mass="34938">MTPIIAFGEALVDMLSSHLGDQRGDQPETLPPEVFTPYAGGAPANVAVACARLGVPSRFLGMLGNDHFGDFLARELAAHGVDISGMVRTREARTALAFVSRDADGERTFDFYRPPAADLLYRQEHLPAGVFADPVILHLCTNSLTEPAIAETTLAMAEMARRAGCLVSVDANLRHNLWEGGAADISLVTQLLDGAELLKLSQDELDYLRADHPEDSWLNERLAAGVKAIVITSGPGAVRLLGVGTETRVTPPSVQAVDTTAGGDAFIGGLLAELAEHTAQVGLDGDWHRDRDFLARAVDTACRCGAHAVTLPGAYVSLPTRADLQALRG</sequence>